<dbReference type="RefSeq" id="WP_170119178.1">
    <property type="nucleotide sequence ID" value="NZ_QGGL01000001.1"/>
</dbReference>
<dbReference type="Proteomes" id="UP000245634">
    <property type="component" value="Unassembled WGS sequence"/>
</dbReference>
<feature type="domain" description="Anti-sigma-28 factor FlgM C-terminal" evidence="2">
    <location>
        <begin position="37"/>
        <end position="89"/>
    </location>
</feature>
<keyword evidence="4" id="KW-1185">Reference proteome</keyword>
<evidence type="ECO:0000313" key="4">
    <source>
        <dbReference type="Proteomes" id="UP000245634"/>
    </source>
</evidence>
<feature type="region of interest" description="Disordered" evidence="1">
    <location>
        <begin position="1"/>
        <end position="26"/>
    </location>
</feature>
<feature type="compositionally biased region" description="Polar residues" evidence="1">
    <location>
        <begin position="1"/>
        <end position="20"/>
    </location>
</feature>
<proteinExistence type="predicted"/>
<reference evidence="3 4" key="1">
    <citation type="submission" date="2018-05" db="EMBL/GenBank/DDBJ databases">
        <title>Genomic Encyclopedia of Type Strains, Phase IV (KMG-IV): sequencing the most valuable type-strain genomes for metagenomic binning, comparative biology and taxonomic classification.</title>
        <authorList>
            <person name="Goeker M."/>
        </authorList>
    </citation>
    <scope>NUCLEOTIDE SEQUENCE [LARGE SCALE GENOMIC DNA]</scope>
    <source>
        <strain evidence="3 4">DSM 18773</strain>
    </source>
</reference>
<accession>A0A316E065</accession>
<evidence type="ECO:0000313" key="3">
    <source>
        <dbReference type="EMBL" id="PWK16190.1"/>
    </source>
</evidence>
<dbReference type="EMBL" id="QGGL01000001">
    <property type="protein sequence ID" value="PWK16190.1"/>
    <property type="molecule type" value="Genomic_DNA"/>
</dbReference>
<gene>
    <name evidence="3" type="ORF">C7459_10151</name>
</gene>
<dbReference type="InterPro" id="IPR031316">
    <property type="entry name" value="FlgM_C"/>
</dbReference>
<evidence type="ECO:0000256" key="1">
    <source>
        <dbReference type="SAM" id="MobiDB-lite"/>
    </source>
</evidence>
<dbReference type="InterPro" id="IPR035890">
    <property type="entry name" value="Anti-sigma-28_factor_FlgM_sf"/>
</dbReference>
<name>A0A316E065_9BACL</name>
<organism evidence="3 4">
    <name type="scientific">Tumebacillus permanentifrigoris</name>
    <dbReference type="NCBI Taxonomy" id="378543"/>
    <lineage>
        <taxon>Bacteria</taxon>
        <taxon>Bacillati</taxon>
        <taxon>Bacillota</taxon>
        <taxon>Bacilli</taxon>
        <taxon>Bacillales</taxon>
        <taxon>Alicyclobacillaceae</taxon>
        <taxon>Tumebacillus</taxon>
    </lineage>
</organism>
<evidence type="ECO:0000259" key="2">
    <source>
        <dbReference type="Pfam" id="PF04316"/>
    </source>
</evidence>
<comment type="caution">
    <text evidence="3">The sequence shown here is derived from an EMBL/GenBank/DDBJ whole genome shotgun (WGS) entry which is preliminary data.</text>
</comment>
<dbReference type="Pfam" id="PF04316">
    <property type="entry name" value="FlgM"/>
    <property type="match status" value="1"/>
</dbReference>
<protein>
    <submittedName>
        <fullName evidence="3">FlgM family anti-sigma-28 factor</fullName>
    </submittedName>
</protein>
<dbReference type="AlphaFoldDB" id="A0A316E065"/>
<dbReference type="SUPFAM" id="SSF101498">
    <property type="entry name" value="Anti-sigma factor FlgM"/>
    <property type="match status" value="1"/>
</dbReference>
<sequence length="93" mass="10379">MKINDSNRISQVQKYQQANRLTDKDPATAASTYAKLDGVSISPQALEKARDLSQSEGSEHAERIADVKRQIQEGTYHVETNAVVRKMLEAYGE</sequence>